<dbReference type="Pfam" id="PF22062">
    <property type="entry name" value="OB_DPOA2"/>
    <property type="match status" value="1"/>
</dbReference>
<dbReference type="InterPro" id="IPR036322">
    <property type="entry name" value="WD40_repeat_dom_sf"/>
</dbReference>
<dbReference type="PROSITE" id="PS00678">
    <property type="entry name" value="WD_REPEATS_1"/>
    <property type="match status" value="3"/>
</dbReference>
<comment type="subcellular location">
    <subcellularLocation>
        <location evidence="1">Nucleus speckle</location>
    </subcellularLocation>
</comment>
<dbReference type="InterPro" id="IPR019775">
    <property type="entry name" value="WD40_repeat_CS"/>
</dbReference>
<dbReference type="SUPFAM" id="SSF50978">
    <property type="entry name" value="WD40 repeat-like"/>
    <property type="match status" value="1"/>
</dbReference>
<evidence type="ECO:0000256" key="7">
    <source>
        <dbReference type="ARBA" id="ARBA00025801"/>
    </source>
</evidence>
<dbReference type="GO" id="GO:0006260">
    <property type="term" value="P:DNA replication"/>
    <property type="evidence" value="ECO:0007669"/>
    <property type="project" value="UniProtKB-KW"/>
</dbReference>
<keyword evidence="3" id="KW-0507">mRNA processing</keyword>
<dbReference type="EMBL" id="JADGJW010000406">
    <property type="protein sequence ID" value="KAJ3217881.1"/>
    <property type="molecule type" value="Genomic_DNA"/>
</dbReference>
<name>A0AAD5XV29_9FUNG</name>
<keyword evidence="13" id="KW-1185">Reference proteome</keyword>
<dbReference type="Pfam" id="PF04042">
    <property type="entry name" value="DNA_pol_E_B"/>
    <property type="match status" value="1"/>
</dbReference>
<feature type="repeat" description="WD" evidence="9">
    <location>
        <begin position="1074"/>
        <end position="1098"/>
    </location>
</feature>
<dbReference type="InterPro" id="IPR020472">
    <property type="entry name" value="WD40_PAC1"/>
</dbReference>
<feature type="repeat" description="WD" evidence="9">
    <location>
        <begin position="971"/>
        <end position="1012"/>
    </location>
</feature>
<dbReference type="Proteomes" id="UP001211065">
    <property type="component" value="Unassembled WGS sequence"/>
</dbReference>
<feature type="repeat" description="WD" evidence="9">
    <location>
        <begin position="1099"/>
        <end position="1132"/>
    </location>
</feature>
<dbReference type="GO" id="GO:0000398">
    <property type="term" value="P:mRNA splicing, via spliceosome"/>
    <property type="evidence" value="ECO:0007669"/>
    <property type="project" value="InterPro"/>
</dbReference>
<dbReference type="InterPro" id="IPR001680">
    <property type="entry name" value="WD40_rpt"/>
</dbReference>
<feature type="repeat" description="WD" evidence="9">
    <location>
        <begin position="1013"/>
        <end position="1054"/>
    </location>
</feature>
<reference evidence="12" key="1">
    <citation type="submission" date="2020-05" db="EMBL/GenBank/DDBJ databases">
        <title>Phylogenomic resolution of chytrid fungi.</title>
        <authorList>
            <person name="Stajich J.E."/>
            <person name="Amses K."/>
            <person name="Simmons R."/>
            <person name="Seto K."/>
            <person name="Myers J."/>
            <person name="Bonds A."/>
            <person name="Quandt C.A."/>
            <person name="Barry K."/>
            <person name="Liu P."/>
            <person name="Grigoriev I."/>
            <person name="Longcore J.E."/>
            <person name="James T.Y."/>
        </authorList>
    </citation>
    <scope>NUCLEOTIDE SEQUENCE</scope>
    <source>
        <strain evidence="12">JEL0476</strain>
    </source>
</reference>
<accession>A0AAD5XV29</accession>
<dbReference type="SMART" id="SM00668">
    <property type="entry name" value="CTLH"/>
    <property type="match status" value="1"/>
</dbReference>
<keyword evidence="2 9" id="KW-0853">WD repeat</keyword>
<dbReference type="Pfam" id="PF21889">
    <property type="entry name" value="TPR1-like_2nd"/>
    <property type="match status" value="1"/>
</dbReference>
<feature type="repeat" description="WD" evidence="9">
    <location>
        <begin position="844"/>
        <end position="886"/>
    </location>
</feature>
<dbReference type="Gene3D" id="3.60.21.60">
    <property type="match status" value="2"/>
</dbReference>
<dbReference type="PROSITE" id="PS50897">
    <property type="entry name" value="CTLH"/>
    <property type="match status" value="1"/>
</dbReference>
<dbReference type="PROSITE" id="PS50082">
    <property type="entry name" value="WD_REPEATS_2"/>
    <property type="match status" value="7"/>
</dbReference>
<dbReference type="PRINTS" id="PR00320">
    <property type="entry name" value="GPROTEINBRPT"/>
</dbReference>
<dbReference type="InterPro" id="IPR006594">
    <property type="entry name" value="LisH"/>
</dbReference>
<dbReference type="CDD" id="cd00200">
    <property type="entry name" value="WD40"/>
    <property type="match status" value="1"/>
</dbReference>
<evidence type="ECO:0000259" key="11">
    <source>
        <dbReference type="PROSITE" id="PS50897"/>
    </source>
</evidence>
<evidence type="ECO:0000256" key="5">
    <source>
        <dbReference type="ARBA" id="ARBA00022737"/>
    </source>
</evidence>
<dbReference type="InterPro" id="IPR006595">
    <property type="entry name" value="CTLH_C"/>
</dbReference>
<feature type="compositionally biased region" description="Polar residues" evidence="10">
    <location>
        <begin position="28"/>
        <end position="47"/>
    </location>
</feature>
<protein>
    <recommendedName>
        <fullName evidence="8">WD40 repeat-containing protein SMU1</fullName>
    </recommendedName>
</protein>
<dbReference type="PROSITE" id="PS50294">
    <property type="entry name" value="WD_REPEATS_REGION"/>
    <property type="match status" value="6"/>
</dbReference>
<dbReference type="PANTHER" id="PTHR22848">
    <property type="entry name" value="WD40 REPEAT PROTEIN"/>
    <property type="match status" value="1"/>
</dbReference>
<dbReference type="InterPro" id="IPR045184">
    <property type="entry name" value="SMU1"/>
</dbReference>
<keyword evidence="4" id="KW-0235">DNA replication</keyword>
<evidence type="ECO:0000256" key="2">
    <source>
        <dbReference type="ARBA" id="ARBA00022574"/>
    </source>
</evidence>
<dbReference type="InterPro" id="IPR054080">
    <property type="entry name" value="TPR1-like_2nd"/>
</dbReference>
<evidence type="ECO:0000313" key="12">
    <source>
        <dbReference type="EMBL" id="KAJ3217881.1"/>
    </source>
</evidence>
<keyword evidence="5" id="KW-0677">Repeat</keyword>
<dbReference type="Gene3D" id="2.130.10.10">
    <property type="entry name" value="YVTN repeat-like/Quinoprotein amine dehydrogenase"/>
    <property type="match status" value="2"/>
</dbReference>
<feature type="repeat" description="WD" evidence="9">
    <location>
        <begin position="887"/>
        <end position="928"/>
    </location>
</feature>
<proteinExistence type="inferred from homology"/>
<evidence type="ECO:0000256" key="8">
    <source>
        <dbReference type="ARBA" id="ARBA00026184"/>
    </source>
</evidence>
<dbReference type="PROSITE" id="PS50896">
    <property type="entry name" value="LISH"/>
    <property type="match status" value="1"/>
</dbReference>
<dbReference type="GO" id="GO:0016607">
    <property type="term" value="C:nuclear speck"/>
    <property type="evidence" value="ECO:0007669"/>
    <property type="project" value="UniProtKB-SubCell"/>
</dbReference>
<dbReference type="SMART" id="SM00320">
    <property type="entry name" value="WD40"/>
    <property type="match status" value="7"/>
</dbReference>
<dbReference type="Pfam" id="PF00400">
    <property type="entry name" value="WD40"/>
    <property type="match status" value="7"/>
</dbReference>
<organism evidence="12 13">
    <name type="scientific">Clydaea vesicula</name>
    <dbReference type="NCBI Taxonomy" id="447962"/>
    <lineage>
        <taxon>Eukaryota</taxon>
        <taxon>Fungi</taxon>
        <taxon>Fungi incertae sedis</taxon>
        <taxon>Chytridiomycota</taxon>
        <taxon>Chytridiomycota incertae sedis</taxon>
        <taxon>Chytridiomycetes</taxon>
        <taxon>Lobulomycetales</taxon>
        <taxon>Lobulomycetaceae</taxon>
        <taxon>Clydaea</taxon>
    </lineage>
</organism>
<evidence type="ECO:0000256" key="6">
    <source>
        <dbReference type="ARBA" id="ARBA00023187"/>
    </source>
</evidence>
<dbReference type="GO" id="GO:0003677">
    <property type="term" value="F:DNA binding"/>
    <property type="evidence" value="ECO:0007669"/>
    <property type="project" value="InterPro"/>
</dbReference>
<evidence type="ECO:0000256" key="1">
    <source>
        <dbReference type="ARBA" id="ARBA00004324"/>
    </source>
</evidence>
<comment type="similarity">
    <text evidence="7">Belongs to the WD repeat SMU1 family.</text>
</comment>
<sequence>MSFNRESLLSLIAPSKRPLRQKNDNSQHFRSSTYTNSTPTKKFSTSQIAEAEAKKITPYKESPSKPSVKYVHRADSGKILTKLNDVPYKKKSEESDFSVAITSFVNVEQRKCYLNSLYVMGDHFDELLNNFKTNYFKDLVFTQNPSQTCGENVTVMGRISCDSYEFDAKLNQSSCLLETSRELNNALKLILNFEDYLSKNGVLRLFQGQIIALEGVLENNEQCKSNKLLYLSYFEFSVLVSKIIYPPFPELPNTPVVELKKLYNDRKKGEPSNIFVASGPFTLEENLFFEPFEEFTLKVIEEKPNIVLLLGPFLDCNHQKIVDGELDLTLEEIFSLEISSRLNRMLNSNAKLKILLFPSTQDAFHSYSLFPQPAFCTGTATEENLIKSELGIINDRILLFSNPCVFGVDEIVVGVSTYDSIKEIGGNEVSVNVDLSAETIIGGRISALYRHVLEQRRFTPFSPAKIDVSISEPELTACDLLIIPSVLKPTVGTVNGVVCVNAGKLSIGSSGGNYCRISTYPMELDSEVQSIDEEDLATYHYFKDRMCSNIIGNHAITAAIITAYSRINIDNSNENEVQENQSENQIDLTNKEENKNLTNQVKFEKIKHVGLDHTKIKPSESLFNPSEVKEDIIRIISQYLSDEGYLASKLVLLDEANLKSQEREERILDAKRVKKAILEGDWPEVDRICSKPLVKNQKSFLYHVYKQQFLEYIERHEVQKAFTHLTKRIKPLENLQTTQNEFKDLCYLLTAKTLHDAPSFRNWEGITTSRENLAEQFQTMIDIENNEKNKSVFVPPQRLLTLLRQAVAYQIDSSRYQPQIAPKISSILEDYVSLIIPNKLRHTFYGHQGNVKCVGFVGDDGNMLMSGSSDNTVRIWDTESSNCLGVLEGHSSRVWDVDSNKSGEMVASASADGTVKLWNPKNFELLTTLENSNSDVYTVKYHPAGKHLVTGAYDKVVRLFDIERGQVIKTFGGHNLSISKCIFSPLGNLLISGSKDSTIKFWDIVSGLCIKTISSHLGEVTSVEMNSNGTFLLSSSKDNSNRLWDIRMIRPIRRFRGHQNTSKNFIRSGFAGDSLVIGGSEDGVIHLWDLEKGDILEKLEGHQGIVYNSVFNARQSLFASCSDDQTVKTWYA</sequence>
<dbReference type="AlphaFoldDB" id="A0AAD5XV29"/>
<feature type="domain" description="CTLH" evidence="11">
    <location>
        <begin position="666"/>
        <end position="720"/>
    </location>
</feature>
<feature type="region of interest" description="Disordered" evidence="10">
    <location>
        <begin position="14"/>
        <end position="47"/>
    </location>
</feature>
<feature type="repeat" description="WD" evidence="9">
    <location>
        <begin position="929"/>
        <end position="970"/>
    </location>
</feature>
<gene>
    <name evidence="12" type="ORF">HK099_005307</name>
</gene>
<evidence type="ECO:0000256" key="4">
    <source>
        <dbReference type="ARBA" id="ARBA00022705"/>
    </source>
</evidence>
<evidence type="ECO:0000313" key="13">
    <source>
        <dbReference type="Proteomes" id="UP001211065"/>
    </source>
</evidence>
<keyword evidence="6" id="KW-0508">mRNA splicing</keyword>
<comment type="caution">
    <text evidence="12">The sequence shown here is derived from an EMBL/GenBank/DDBJ whole genome shotgun (WGS) entry which is preliminary data.</text>
</comment>
<evidence type="ECO:0000256" key="9">
    <source>
        <dbReference type="PROSITE-ProRule" id="PRU00221"/>
    </source>
</evidence>
<dbReference type="InterPro" id="IPR007185">
    <property type="entry name" value="DNA_pol_a/d/e_bsu"/>
</dbReference>
<dbReference type="InterPro" id="IPR054300">
    <property type="entry name" value="OB_DPOA2"/>
</dbReference>
<evidence type="ECO:0000256" key="10">
    <source>
        <dbReference type="SAM" id="MobiDB-lite"/>
    </source>
</evidence>
<evidence type="ECO:0000256" key="3">
    <source>
        <dbReference type="ARBA" id="ARBA00022664"/>
    </source>
</evidence>
<dbReference type="InterPro" id="IPR015943">
    <property type="entry name" value="WD40/YVTN_repeat-like_dom_sf"/>
</dbReference>